<organism evidence="8 9">
    <name type="scientific">Funneliformis caledonium</name>
    <dbReference type="NCBI Taxonomy" id="1117310"/>
    <lineage>
        <taxon>Eukaryota</taxon>
        <taxon>Fungi</taxon>
        <taxon>Fungi incertae sedis</taxon>
        <taxon>Mucoromycota</taxon>
        <taxon>Glomeromycotina</taxon>
        <taxon>Glomeromycetes</taxon>
        <taxon>Glomerales</taxon>
        <taxon>Glomeraceae</taxon>
        <taxon>Funneliformis</taxon>
    </lineage>
</organism>
<sequence>MAPNRIVPIMSESTFNLPRLEDYDISPLSGFLPSTPPLQRLTNPYYEPWETLIDIFHELMLIGRLREYVKKLPILKTDRLETKGEYRRAFLVLSFLAHGYVWGKYEPISDRLPANIAIPWVKVSDYLDVAPICNHAAVVTWNWRLLFSNEPFDLNNLATLITFSNTLDESWFYLVTTAIEGFGGRALTGIMTAIQAVYDGNDEQLINALKVISSTIFDINATLQRMFEKCDPYVFYWKVRPYLSGWKNEDLLPQGLIYEGVDEDDENGNPTYRQYIGGSAGQSALIQALDIALNIEHYPTGVRPNANGHTSSENGHFYKNSCHHYSSCLNGYSQKHEIHHYATNGHTKPQQPYLHSIRQNIPGNHRKFLEDLAKIANIRNYIISNANYDSSTNTSLSDEDEDAKLLRETKEASDLVKAYNECLIQMKNFRNKHLQIVSVYIVIQSHKRVGGLHFNAKEGTPTVNKGQLTKEQASLAFGYVSVKAHKRHRINPSTIRPNMHPPSDSSDPLLSELHEFNNQLQNMSSHLTLGETASVITTVTDTSPEVMELDGNGKADDDNMSWTHSHTHHGDDQSCFHGTVGTPDDLREAHGGLSEIMFSELPNLKNIGLCSLGLVKLSPNICFLYITNCLQICCNELTEIPAEIGYMKNLTKLDLSKNKLKYIPDTIGFLHKLVELRLSENQLTYIPSSIGSLKKLGTLLLENNKLTELPPEIGEIKTLVNLDVRENPITVLPAELGRLQYLRKLRTEECPLKSEFVHDITHSPPTLMELAARTIVRKQIPILEDTTEHLKDYLASAKKCSFCCGPYFESFVKRGKIIDKNEHHIPLEYRLCSPHWNTEQERVSLLFCALPDTAPSSEPYKHPNLSDPTVTSDCNASVVSVSTSFDPRQKLQRSSSRRSMTIPLSSLTRSPSLPSLPRSASPRPSSQLGDDRPQFWENLRLAIQLRVLVREGAYSIA</sequence>
<dbReference type="Pfam" id="PF13855">
    <property type="entry name" value="LRR_8"/>
    <property type="match status" value="1"/>
</dbReference>
<feature type="region of interest" description="Disordered" evidence="7">
    <location>
        <begin position="889"/>
        <end position="931"/>
    </location>
</feature>
<evidence type="ECO:0000256" key="1">
    <source>
        <dbReference type="ARBA" id="ARBA00007119"/>
    </source>
</evidence>
<dbReference type="GO" id="GO:0034354">
    <property type="term" value="P:'de novo' NAD+ biosynthetic process from L-tryptophan"/>
    <property type="evidence" value="ECO:0007669"/>
    <property type="project" value="TreeGrafter"/>
</dbReference>
<evidence type="ECO:0000256" key="7">
    <source>
        <dbReference type="SAM" id="MobiDB-lite"/>
    </source>
</evidence>
<dbReference type="OrthoDB" id="540174at2759"/>
<protein>
    <submittedName>
        <fullName evidence="8">8063_t:CDS:1</fullName>
    </submittedName>
</protein>
<dbReference type="SUPFAM" id="SSF140959">
    <property type="entry name" value="Indolic compounds 2,3-dioxygenase-like"/>
    <property type="match status" value="1"/>
</dbReference>
<evidence type="ECO:0000256" key="3">
    <source>
        <dbReference type="ARBA" id="ARBA00022723"/>
    </source>
</evidence>
<dbReference type="InterPro" id="IPR003591">
    <property type="entry name" value="Leu-rich_rpt_typical-subtyp"/>
</dbReference>
<dbReference type="GO" id="GO:0019441">
    <property type="term" value="P:L-tryptophan catabolic process to kynurenine"/>
    <property type="evidence" value="ECO:0007669"/>
    <property type="project" value="InterPro"/>
</dbReference>
<keyword evidence="4" id="KW-0677">Repeat</keyword>
<keyword evidence="2" id="KW-0433">Leucine-rich repeat</keyword>
<dbReference type="GO" id="GO:0033754">
    <property type="term" value="F:indoleamine 2,3-dioxygenase activity"/>
    <property type="evidence" value="ECO:0007669"/>
    <property type="project" value="TreeGrafter"/>
</dbReference>
<evidence type="ECO:0000256" key="5">
    <source>
        <dbReference type="ARBA" id="ARBA00023004"/>
    </source>
</evidence>
<dbReference type="Gene3D" id="3.80.10.10">
    <property type="entry name" value="Ribonuclease Inhibitor"/>
    <property type="match status" value="1"/>
</dbReference>
<dbReference type="InterPro" id="IPR037217">
    <property type="entry name" value="Trp/Indoleamine_2_3_dOase-like"/>
</dbReference>
<feature type="compositionally biased region" description="Low complexity" evidence="7">
    <location>
        <begin position="893"/>
        <end position="926"/>
    </location>
</feature>
<dbReference type="PROSITE" id="PS51450">
    <property type="entry name" value="LRR"/>
    <property type="match status" value="1"/>
</dbReference>
<evidence type="ECO:0000256" key="6">
    <source>
        <dbReference type="PIRSR" id="PIRSR600898-1"/>
    </source>
</evidence>
<dbReference type="AlphaFoldDB" id="A0A9N8YPV0"/>
<keyword evidence="5 6" id="KW-0408">Iron</keyword>
<dbReference type="GO" id="GO:0046872">
    <property type="term" value="F:metal ion binding"/>
    <property type="evidence" value="ECO:0007669"/>
    <property type="project" value="UniProtKB-KW"/>
</dbReference>
<dbReference type="InterPro" id="IPR001611">
    <property type="entry name" value="Leu-rich_rpt"/>
</dbReference>
<dbReference type="Proteomes" id="UP000789570">
    <property type="component" value="Unassembled WGS sequence"/>
</dbReference>
<reference evidence="8" key="1">
    <citation type="submission" date="2021-06" db="EMBL/GenBank/DDBJ databases">
        <authorList>
            <person name="Kallberg Y."/>
            <person name="Tangrot J."/>
            <person name="Rosling A."/>
        </authorList>
    </citation>
    <scope>NUCLEOTIDE SEQUENCE</scope>
    <source>
        <strain evidence="8">UK204</strain>
    </source>
</reference>
<gene>
    <name evidence="8" type="ORF">FCALED_LOCUS792</name>
</gene>
<comment type="similarity">
    <text evidence="1">Belongs to the indoleamine 2,3-dioxygenase family.</text>
</comment>
<name>A0A9N8YPV0_9GLOM</name>
<comment type="caution">
    <text evidence="8">The sequence shown here is derived from an EMBL/GenBank/DDBJ whole genome shotgun (WGS) entry which is preliminary data.</text>
</comment>
<keyword evidence="6" id="KW-0349">Heme</keyword>
<dbReference type="Pfam" id="PF01231">
    <property type="entry name" value="IDO"/>
    <property type="match status" value="1"/>
</dbReference>
<dbReference type="Gene3D" id="1.20.58.480">
    <property type="match status" value="1"/>
</dbReference>
<accession>A0A9N8YPV0</accession>
<dbReference type="PANTHER" id="PTHR28657">
    <property type="entry name" value="INDOLEAMINE 2,3-DIOXYGENASE"/>
    <property type="match status" value="1"/>
</dbReference>
<dbReference type="GO" id="GO:0020037">
    <property type="term" value="F:heme binding"/>
    <property type="evidence" value="ECO:0007669"/>
    <property type="project" value="InterPro"/>
</dbReference>
<evidence type="ECO:0000256" key="2">
    <source>
        <dbReference type="ARBA" id="ARBA00022614"/>
    </source>
</evidence>
<keyword evidence="9" id="KW-1185">Reference proteome</keyword>
<feature type="binding site" description="proximal binding residue" evidence="6">
    <location>
        <position position="433"/>
    </location>
    <ligand>
        <name>heme b</name>
        <dbReference type="ChEBI" id="CHEBI:60344"/>
    </ligand>
    <ligandPart>
        <name>Fe</name>
        <dbReference type="ChEBI" id="CHEBI:18248"/>
    </ligandPart>
</feature>
<dbReference type="SMART" id="SM00369">
    <property type="entry name" value="LRR_TYP"/>
    <property type="match status" value="4"/>
</dbReference>
<evidence type="ECO:0000256" key="4">
    <source>
        <dbReference type="ARBA" id="ARBA00022737"/>
    </source>
</evidence>
<evidence type="ECO:0000313" key="8">
    <source>
        <dbReference type="EMBL" id="CAG8444456.1"/>
    </source>
</evidence>
<dbReference type="InterPro" id="IPR000898">
    <property type="entry name" value="Indolamine_dOase"/>
</dbReference>
<dbReference type="SUPFAM" id="SSF52058">
    <property type="entry name" value="L domain-like"/>
    <property type="match status" value="1"/>
</dbReference>
<dbReference type="GO" id="GO:0005737">
    <property type="term" value="C:cytoplasm"/>
    <property type="evidence" value="ECO:0007669"/>
    <property type="project" value="TreeGrafter"/>
</dbReference>
<dbReference type="PANTHER" id="PTHR28657:SF5">
    <property type="entry name" value="INDOLEAMINE 2,3-DIOXYGENASE"/>
    <property type="match status" value="1"/>
</dbReference>
<dbReference type="InterPro" id="IPR032675">
    <property type="entry name" value="LRR_dom_sf"/>
</dbReference>
<proteinExistence type="inferred from homology"/>
<dbReference type="EMBL" id="CAJVPQ010000086">
    <property type="protein sequence ID" value="CAG8444456.1"/>
    <property type="molecule type" value="Genomic_DNA"/>
</dbReference>
<evidence type="ECO:0000313" key="9">
    <source>
        <dbReference type="Proteomes" id="UP000789570"/>
    </source>
</evidence>
<keyword evidence="3 6" id="KW-0479">Metal-binding</keyword>